<gene>
    <name evidence="8" type="ORF">GcC1_039030</name>
</gene>
<dbReference type="InterPro" id="IPR032828">
    <property type="entry name" value="PolyA_RNA-bd"/>
</dbReference>
<organism evidence="8 9">
    <name type="scientific">Golovinomyces cichoracearum</name>
    <dbReference type="NCBI Taxonomy" id="62708"/>
    <lineage>
        <taxon>Eukaryota</taxon>
        <taxon>Fungi</taxon>
        <taxon>Dikarya</taxon>
        <taxon>Ascomycota</taxon>
        <taxon>Pezizomycotina</taxon>
        <taxon>Leotiomycetes</taxon>
        <taxon>Erysiphales</taxon>
        <taxon>Erysiphaceae</taxon>
        <taxon>Golovinomyces</taxon>
    </lineage>
</organism>
<evidence type="ECO:0000313" key="9">
    <source>
        <dbReference type="Proteomes" id="UP000285405"/>
    </source>
</evidence>
<evidence type="ECO:0000259" key="6">
    <source>
        <dbReference type="Pfam" id="PF01743"/>
    </source>
</evidence>
<dbReference type="InterPro" id="IPR002646">
    <property type="entry name" value="PolA_pol_head_dom"/>
</dbReference>
<keyword evidence="4 5" id="KW-0694">RNA-binding</keyword>
<dbReference type="Proteomes" id="UP000285405">
    <property type="component" value="Unassembled WGS sequence"/>
</dbReference>
<sequence length="570" mass="64750">MIHTNKTACSYLLALVKKRFSERAFSSQPLMKHPMSEGNDIMRNKKPRVFMATANQINLTASEQNLKDFLLDVVQMYDNQENPKEKLILRFAGGWVRDKLLGIPSNDIDVAINSLTGSSFTKQVHNYLSNQKNLERHSLNATDIGRCYKTAANPEKSKHLETSTMTIMGYDIDFVNLRKETYSTESRNPIMEFGTPEEDALRRDCTINALFYNIHTDQVEDFTGGLNDLQAGCIKTPVDPKITFLDDPLRILRLIRFANRLNFFIDPACESSIRDPDVISAFHRKITRERVQVEVFKMIKGNNPRGAFMTFDRLGLYHTVFATAGNKDSPTPNIINWRYAYYCAHELISNSFFSKALIQSESETVWLLTAYAPWSRVKQQAGLSNKSSLALGAEAARLALKVENKKMNLISGCIKNYDEIIRLKESILRGDEMVSQRDTVGSLIRNWDSSGGNWRLQVVFAILAEAMDTCKYPISDTAHNQFDENFSAWRKFVDHLEGMKIMDATLIKNITNGKALREALGLKSGKWVGPVLEFCMNWTLRNPDAVDGTEVIEEVKRRRDELGIPPSSPQ</sequence>
<name>A0A420J074_9PEZI</name>
<comment type="caution">
    <text evidence="8">The sequence shown here is derived from an EMBL/GenBank/DDBJ whole genome shotgun (WGS) entry which is preliminary data.</text>
</comment>
<reference evidence="8 9" key="1">
    <citation type="journal article" date="2018" name="BMC Genomics">
        <title>Comparative genome analyses reveal sequence features reflecting distinct modes of host-adaptation between dicot and monocot powdery mildew.</title>
        <authorList>
            <person name="Wu Y."/>
            <person name="Ma X."/>
            <person name="Pan Z."/>
            <person name="Kale S.D."/>
            <person name="Song Y."/>
            <person name="King H."/>
            <person name="Zhang Q."/>
            <person name="Presley C."/>
            <person name="Deng X."/>
            <person name="Wei C.I."/>
            <person name="Xiao S."/>
        </authorList>
    </citation>
    <scope>NUCLEOTIDE SEQUENCE [LARGE SCALE GENOMIC DNA]</scope>
    <source>
        <strain evidence="8">UCSC1</strain>
    </source>
</reference>
<dbReference type="EMBL" id="MCBR01003950">
    <property type="protein sequence ID" value="RKF80154.1"/>
    <property type="molecule type" value="Genomic_DNA"/>
</dbReference>
<comment type="similarity">
    <text evidence="1 5">Belongs to the tRNA nucleotidyltransferase/poly(A) polymerase family.</text>
</comment>
<keyword evidence="2 5" id="KW-0808">Transferase</keyword>
<proteinExistence type="inferred from homology"/>
<protein>
    <submittedName>
        <fullName evidence="8">CCA tRNA nucleotidyltransferase, mitochondrial</fullName>
    </submittedName>
</protein>
<evidence type="ECO:0000256" key="1">
    <source>
        <dbReference type="ARBA" id="ARBA00007265"/>
    </source>
</evidence>
<dbReference type="GO" id="GO:0052927">
    <property type="term" value="F:CC tRNA cytidylyltransferase activity"/>
    <property type="evidence" value="ECO:0007669"/>
    <property type="project" value="TreeGrafter"/>
</dbReference>
<evidence type="ECO:0000256" key="5">
    <source>
        <dbReference type="RuleBase" id="RU003953"/>
    </source>
</evidence>
<accession>A0A420J074</accession>
<dbReference type="CDD" id="cd05398">
    <property type="entry name" value="NT_ClassII-CCAase"/>
    <property type="match status" value="1"/>
</dbReference>
<dbReference type="PANTHER" id="PTHR13734">
    <property type="entry name" value="TRNA-NUCLEOTIDYLTRANSFERASE"/>
    <property type="match status" value="1"/>
</dbReference>
<dbReference type="GO" id="GO:0000166">
    <property type="term" value="F:nucleotide binding"/>
    <property type="evidence" value="ECO:0007669"/>
    <property type="project" value="UniProtKB-KW"/>
</dbReference>
<dbReference type="FunFam" id="3.30.460.10:FF:000019">
    <property type="entry name" value="tRNA nucleotidyltransferase cca2"/>
    <property type="match status" value="1"/>
</dbReference>
<dbReference type="SUPFAM" id="SSF81301">
    <property type="entry name" value="Nucleotidyltransferase"/>
    <property type="match status" value="1"/>
</dbReference>
<evidence type="ECO:0000313" key="8">
    <source>
        <dbReference type="EMBL" id="RKF80154.1"/>
    </source>
</evidence>
<evidence type="ECO:0000259" key="7">
    <source>
        <dbReference type="Pfam" id="PF12627"/>
    </source>
</evidence>
<dbReference type="GO" id="GO:0003723">
    <property type="term" value="F:RNA binding"/>
    <property type="evidence" value="ECO:0007669"/>
    <property type="project" value="UniProtKB-KW"/>
</dbReference>
<dbReference type="GO" id="GO:0005739">
    <property type="term" value="C:mitochondrion"/>
    <property type="evidence" value="ECO:0007669"/>
    <property type="project" value="UniProtKB-ARBA"/>
</dbReference>
<dbReference type="AlphaFoldDB" id="A0A420J074"/>
<dbReference type="GO" id="GO:0052929">
    <property type="term" value="F:ATP:3'-cytidine-cytidine-tRNA adenylyltransferase activity"/>
    <property type="evidence" value="ECO:0007669"/>
    <property type="project" value="TreeGrafter"/>
</dbReference>
<dbReference type="GO" id="GO:0001680">
    <property type="term" value="P:tRNA 3'-terminal CCA addition"/>
    <property type="evidence" value="ECO:0007669"/>
    <property type="project" value="UniProtKB-ARBA"/>
</dbReference>
<feature type="domain" description="tRNA nucleotidyltransferase/poly(A) polymerase RNA and SrmB- binding" evidence="7">
    <location>
        <begin position="262"/>
        <end position="321"/>
    </location>
</feature>
<dbReference type="SUPFAM" id="SSF81891">
    <property type="entry name" value="Poly A polymerase C-terminal region-like"/>
    <property type="match status" value="1"/>
</dbReference>
<evidence type="ECO:0000256" key="3">
    <source>
        <dbReference type="ARBA" id="ARBA00022741"/>
    </source>
</evidence>
<dbReference type="OrthoDB" id="445712at2759"/>
<dbReference type="Pfam" id="PF12627">
    <property type="entry name" value="PolyA_pol_RNAbd"/>
    <property type="match status" value="1"/>
</dbReference>
<feature type="domain" description="Poly A polymerase head" evidence="6">
    <location>
        <begin position="89"/>
        <end position="234"/>
    </location>
</feature>
<dbReference type="Pfam" id="PF01743">
    <property type="entry name" value="PolyA_pol"/>
    <property type="match status" value="1"/>
</dbReference>
<dbReference type="InterPro" id="IPR043519">
    <property type="entry name" value="NT_sf"/>
</dbReference>
<dbReference type="PANTHER" id="PTHR13734:SF5">
    <property type="entry name" value="CCA TRNA NUCLEOTIDYLTRANSFERASE, MITOCHONDRIAL"/>
    <property type="match status" value="1"/>
</dbReference>
<dbReference type="Gene3D" id="3.30.460.10">
    <property type="entry name" value="Beta Polymerase, domain 2"/>
    <property type="match status" value="1"/>
</dbReference>
<evidence type="ECO:0000256" key="2">
    <source>
        <dbReference type="ARBA" id="ARBA00022679"/>
    </source>
</evidence>
<keyword evidence="3" id="KW-0547">Nucleotide-binding</keyword>
<evidence type="ECO:0000256" key="4">
    <source>
        <dbReference type="ARBA" id="ARBA00022884"/>
    </source>
</evidence>
<dbReference type="Gene3D" id="1.10.3090.10">
    <property type="entry name" value="cca-adding enzyme, domain 2"/>
    <property type="match status" value="1"/>
</dbReference>